<evidence type="ECO:0000313" key="4">
    <source>
        <dbReference type="Proteomes" id="UP000190449"/>
    </source>
</evidence>
<dbReference type="STRING" id="28122.SAMN02745108_02608"/>
<evidence type="ECO:0000313" key="3">
    <source>
        <dbReference type="EMBL" id="SKA12396.1"/>
    </source>
</evidence>
<dbReference type="InterPro" id="IPR029479">
    <property type="entry name" value="Nitroreductase"/>
</dbReference>
<dbReference type="PANTHER" id="PTHR23026:SF125">
    <property type="entry name" value="OXYGEN-INSENSITIVE NAD(P)H NITROREDUCTASE"/>
    <property type="match status" value="1"/>
</dbReference>
<dbReference type="AlphaFoldDB" id="A0A1T4R9A4"/>
<dbReference type="InterPro" id="IPR050627">
    <property type="entry name" value="Nitroreductase/BluB"/>
</dbReference>
<dbReference type="Proteomes" id="UP000190449">
    <property type="component" value="Unassembled WGS sequence"/>
</dbReference>
<proteinExistence type="predicted"/>
<keyword evidence="1" id="KW-0520">NAD</keyword>
<name>A0A1T4R9A4_9BACT</name>
<dbReference type="EMBL" id="FUWU01000065">
    <property type="protein sequence ID" value="SKA12396.1"/>
    <property type="molecule type" value="Genomic_DNA"/>
</dbReference>
<reference evidence="3 4" key="1">
    <citation type="submission" date="2017-02" db="EMBL/GenBank/DDBJ databases">
        <authorList>
            <person name="Peterson S.W."/>
        </authorList>
    </citation>
    <scope>NUCLEOTIDE SEQUENCE [LARGE SCALE GENOMIC DNA]</scope>
    <source>
        <strain evidence="3 4">ATCC 43854</strain>
    </source>
</reference>
<evidence type="ECO:0000256" key="1">
    <source>
        <dbReference type="ARBA" id="ARBA00023027"/>
    </source>
</evidence>
<dbReference type="SUPFAM" id="SSF55469">
    <property type="entry name" value="FMN-dependent nitroreductase-like"/>
    <property type="match status" value="1"/>
</dbReference>
<sequence>MNTFECICSRRSTRRYKALPVEQEKLEKIILAGRFAPSGGNNQTNHFLVIRNADVLRRLAELVESIFSKMEVTDGMYKSIRNSILNSRKGGYVFHYRAPVLIVVANQKDYGNNMADVSVAIENMMLEANELDLGSCWINQLRWLNENPTLLAYLQTLGLLENERVYGSVAIGYPLTESGFPLRQPLPRTGNLVTFV</sequence>
<dbReference type="Gene3D" id="3.40.109.10">
    <property type="entry name" value="NADH Oxidase"/>
    <property type="match status" value="1"/>
</dbReference>
<dbReference type="GO" id="GO:0046857">
    <property type="term" value="F:oxidoreductase activity, acting on other nitrogenous compounds as donors, with NAD or NADP as acceptor"/>
    <property type="evidence" value="ECO:0007669"/>
    <property type="project" value="TreeGrafter"/>
</dbReference>
<dbReference type="PANTHER" id="PTHR23026">
    <property type="entry name" value="NADPH NITROREDUCTASE"/>
    <property type="match status" value="1"/>
</dbReference>
<gene>
    <name evidence="3" type="ORF">SAMN02745108_02608</name>
</gene>
<accession>A0A1T4R9A4</accession>
<organism evidence="3 4">
    <name type="scientific">Fibrobacter intestinalis</name>
    <dbReference type="NCBI Taxonomy" id="28122"/>
    <lineage>
        <taxon>Bacteria</taxon>
        <taxon>Pseudomonadati</taxon>
        <taxon>Fibrobacterota</taxon>
        <taxon>Fibrobacteria</taxon>
        <taxon>Fibrobacterales</taxon>
        <taxon>Fibrobacteraceae</taxon>
        <taxon>Fibrobacter</taxon>
    </lineage>
</organism>
<dbReference type="RefSeq" id="WP_078777286.1">
    <property type="nucleotide sequence ID" value="NZ_FUWU01000065.1"/>
</dbReference>
<dbReference type="Pfam" id="PF00881">
    <property type="entry name" value="Nitroreductase"/>
    <property type="match status" value="1"/>
</dbReference>
<dbReference type="GO" id="GO:0046256">
    <property type="term" value="P:2,4,6-trinitrotoluene catabolic process"/>
    <property type="evidence" value="ECO:0007669"/>
    <property type="project" value="TreeGrafter"/>
</dbReference>
<protein>
    <submittedName>
        <fullName evidence="3">Nitroreductase</fullName>
    </submittedName>
</protein>
<dbReference type="GO" id="GO:0005829">
    <property type="term" value="C:cytosol"/>
    <property type="evidence" value="ECO:0007669"/>
    <property type="project" value="TreeGrafter"/>
</dbReference>
<dbReference type="InterPro" id="IPR000415">
    <property type="entry name" value="Nitroreductase-like"/>
</dbReference>
<evidence type="ECO:0000259" key="2">
    <source>
        <dbReference type="Pfam" id="PF00881"/>
    </source>
</evidence>
<feature type="domain" description="Nitroreductase" evidence="2">
    <location>
        <begin position="9"/>
        <end position="173"/>
    </location>
</feature>